<keyword evidence="3" id="KW-1185">Reference proteome</keyword>
<name>A0A2M8WT93_9MICO</name>
<reference evidence="2 3" key="1">
    <citation type="submission" date="2017-11" db="EMBL/GenBank/DDBJ databases">
        <title>Genomic Encyclopedia of Archaeal and Bacterial Type Strains, Phase II (KMG-II): From Individual Species to Whole Genera.</title>
        <authorList>
            <person name="Goeker M."/>
        </authorList>
    </citation>
    <scope>NUCLEOTIDE SEQUENCE [LARGE SCALE GENOMIC DNA]</scope>
    <source>
        <strain evidence="2 3">DSM 22413</strain>
    </source>
</reference>
<feature type="chain" id="PRO_5014876745" evidence="1">
    <location>
        <begin position="32"/>
        <end position="1000"/>
    </location>
</feature>
<comment type="caution">
    <text evidence="2">The sequence shown here is derived from an EMBL/GenBank/DDBJ whole genome shotgun (WGS) entry which is preliminary data.</text>
</comment>
<dbReference type="EMBL" id="PGTZ01000007">
    <property type="protein sequence ID" value="PJI94165.1"/>
    <property type="molecule type" value="Genomic_DNA"/>
</dbReference>
<dbReference type="GO" id="GO:0005975">
    <property type="term" value="P:carbohydrate metabolic process"/>
    <property type="evidence" value="ECO:0007669"/>
    <property type="project" value="UniProtKB-ARBA"/>
</dbReference>
<dbReference type="Proteomes" id="UP000231586">
    <property type="component" value="Unassembled WGS sequence"/>
</dbReference>
<dbReference type="RefSeq" id="WP_100349742.1">
    <property type="nucleotide sequence ID" value="NZ_PGTZ01000007.1"/>
</dbReference>
<dbReference type="InterPro" id="IPR013783">
    <property type="entry name" value="Ig-like_fold"/>
</dbReference>
<sequence>MASARKLWLVPSAVAATCVTTVGLVAPAAVAADDTTGPTITVKPESLGIPDGAGGGTFRSASFTLYDAGKVAGLTLNGVDKDLTDSVWSDLNGVKPGVFGAVEGTNTLVVRDAAGNTTTQTFTLDTRGPLITVKPESQGGDGTFRSVSFKLHDINGKVDGLTLNGVDKDLADNPWSDLNGVVPGAFGAKEGVNTLVVRDTLGNTSTLTFTLDTTGPTVSVKPGSTLGADGSYRSVSFTLYDAGKVAGLTLNGVDKPVTANVWSDLNGVVPGVFGAKEGANTLVVRDVAGNTTTVTFTLDTVGPEITVKPESEGANGSYRSVSFTLHDVTSKVDYLTLNGVTKDLTDNAWSDLNGVVPGAFGAVEGENTLVVVDTLGNTTSTTFRLDTVAPDVTVKPESVAAVDGTPDLYSTVSFKLHDAGQVAGLTLNGVDKPVTANVWSDLNGVKPGVFGAVEGVNTLVVRDVAGNTTTVTFTLDATGPNVTVKPESQGSLDSAGVGSYRSVSFTLHDATSTVDYLTLNGVKKDLTDNAWSDLDGVVPGVFGAVEGENTLVAYDVLGNATTVRFRLDTVGPDVTVKPESVGAAGVDGVYSTVSFALHDAGKVAGLTLNGVDKPVTANAWSDLNGVVPGVFGAKEGVNTLVVRDLAGNTTTVTFTLDTVGPEITVKPESLTGTVAPADGTVASYRSVSFKLHDLGSQVDRVTLNGVEKDLTDNPWSDVNGVVPGVFGAVEGVNTLVAYDVLGNSTTFMFRLDTGRPVVHVTAPTDGAVVRSADVGRVALDASDEGGLSRLAANLYRDGALLKAIGSTPASSALGTTTWSGGWALPANLAEGDYTVRAGATDLAGSWGGDDVTFSVDDTVPSLTVPSGAVALTTGEKHTVDLSQVELHPDWSYVEVDQLGPDGKWQKITGQRYEGTNTFAFSLDGATLTAGVQTQVKITSVDKAGNRTSKTVSVAVSAPAAPSTPTSVPAASVTTAKASSVAALLAQLVKILVAALTHLFG</sequence>
<evidence type="ECO:0000313" key="3">
    <source>
        <dbReference type="Proteomes" id="UP000231586"/>
    </source>
</evidence>
<gene>
    <name evidence="2" type="ORF">CLV34_1652</name>
</gene>
<dbReference type="Gene3D" id="2.60.40.10">
    <property type="entry name" value="Immunoglobulins"/>
    <property type="match status" value="1"/>
</dbReference>
<accession>A0A2M8WT93</accession>
<evidence type="ECO:0000313" key="2">
    <source>
        <dbReference type="EMBL" id="PJI94165.1"/>
    </source>
</evidence>
<protein>
    <submittedName>
        <fullName evidence="2">Ig-like protein group 3</fullName>
    </submittedName>
</protein>
<dbReference type="AlphaFoldDB" id="A0A2M8WT93"/>
<keyword evidence="1" id="KW-0732">Signal</keyword>
<proteinExistence type="predicted"/>
<evidence type="ECO:0000256" key="1">
    <source>
        <dbReference type="SAM" id="SignalP"/>
    </source>
</evidence>
<organism evidence="2 3">
    <name type="scientific">Luteimicrobium subarcticum</name>
    <dbReference type="NCBI Taxonomy" id="620910"/>
    <lineage>
        <taxon>Bacteria</taxon>
        <taxon>Bacillati</taxon>
        <taxon>Actinomycetota</taxon>
        <taxon>Actinomycetes</taxon>
        <taxon>Micrococcales</taxon>
        <taxon>Luteimicrobium</taxon>
    </lineage>
</organism>
<dbReference type="Pfam" id="PF17957">
    <property type="entry name" value="Big_7"/>
    <property type="match status" value="1"/>
</dbReference>
<dbReference type="OrthoDB" id="9802600at2"/>
<feature type="signal peptide" evidence="1">
    <location>
        <begin position="1"/>
        <end position="31"/>
    </location>
</feature>